<dbReference type="Proteomes" id="UP000184226">
    <property type="component" value="Unassembled WGS sequence"/>
</dbReference>
<dbReference type="Pfam" id="PF07729">
    <property type="entry name" value="FCD"/>
    <property type="match status" value="1"/>
</dbReference>
<keyword evidence="2" id="KW-0238">DNA-binding</keyword>
<feature type="domain" description="HTH gntR-type" evidence="4">
    <location>
        <begin position="10"/>
        <end position="77"/>
    </location>
</feature>
<evidence type="ECO:0000256" key="2">
    <source>
        <dbReference type="ARBA" id="ARBA00023125"/>
    </source>
</evidence>
<dbReference type="Gene3D" id="1.20.120.530">
    <property type="entry name" value="GntR ligand-binding domain-like"/>
    <property type="match status" value="1"/>
</dbReference>
<dbReference type="EMBL" id="FQXE01000021">
    <property type="protein sequence ID" value="SHI33102.1"/>
    <property type="molecule type" value="Genomic_DNA"/>
</dbReference>
<dbReference type="CDD" id="cd07377">
    <property type="entry name" value="WHTH_GntR"/>
    <property type="match status" value="1"/>
</dbReference>
<evidence type="ECO:0000256" key="1">
    <source>
        <dbReference type="ARBA" id="ARBA00023015"/>
    </source>
</evidence>
<dbReference type="InterPro" id="IPR011711">
    <property type="entry name" value="GntR_C"/>
</dbReference>
<dbReference type="SUPFAM" id="SSF46785">
    <property type="entry name" value="Winged helix' DNA-binding domain"/>
    <property type="match status" value="1"/>
</dbReference>
<keyword evidence="6" id="KW-1185">Reference proteome</keyword>
<evidence type="ECO:0000313" key="5">
    <source>
        <dbReference type="EMBL" id="SHI33102.1"/>
    </source>
</evidence>
<dbReference type="InterPro" id="IPR036390">
    <property type="entry name" value="WH_DNA-bd_sf"/>
</dbReference>
<dbReference type="Pfam" id="PF00392">
    <property type="entry name" value="GntR"/>
    <property type="match status" value="1"/>
</dbReference>
<accession>A0A1M6A9G7</accession>
<keyword evidence="1" id="KW-0805">Transcription regulation</keyword>
<dbReference type="STRING" id="658167.SAMN04488135_12158"/>
<evidence type="ECO:0000259" key="4">
    <source>
        <dbReference type="PROSITE" id="PS50949"/>
    </source>
</evidence>
<dbReference type="SUPFAM" id="SSF48008">
    <property type="entry name" value="GntR ligand-binding domain-like"/>
    <property type="match status" value="1"/>
</dbReference>
<dbReference type="InterPro" id="IPR036388">
    <property type="entry name" value="WH-like_DNA-bd_sf"/>
</dbReference>
<dbReference type="GO" id="GO:0003700">
    <property type="term" value="F:DNA-binding transcription factor activity"/>
    <property type="evidence" value="ECO:0007669"/>
    <property type="project" value="InterPro"/>
</dbReference>
<dbReference type="PRINTS" id="PR00035">
    <property type="entry name" value="HTHGNTR"/>
</dbReference>
<dbReference type="RefSeq" id="WP_245801378.1">
    <property type="nucleotide sequence ID" value="NZ_FQXE01000021.1"/>
</dbReference>
<evidence type="ECO:0000313" key="6">
    <source>
        <dbReference type="Proteomes" id="UP000184226"/>
    </source>
</evidence>
<reference evidence="5 6" key="1">
    <citation type="submission" date="2016-11" db="EMBL/GenBank/DDBJ databases">
        <authorList>
            <person name="Jaros S."/>
            <person name="Januszkiewicz K."/>
            <person name="Wedrychowicz H."/>
        </authorList>
    </citation>
    <scope>NUCLEOTIDE SEQUENCE [LARGE SCALE GENOMIC DNA]</scope>
    <source>
        <strain evidence="5 6">CGMCC 1.10190</strain>
    </source>
</reference>
<dbReference type="InterPro" id="IPR008920">
    <property type="entry name" value="TF_FadR/GntR_C"/>
</dbReference>
<proteinExistence type="predicted"/>
<sequence>MDLHIPRENSSLRQQVTDRLREAVLSGTFEPGQKLVERDLCEMLGISRTVLRESLQYLGAEGLITNIPHKGPVVSTISYQEAKDIYAVRQALEALAGEGFALHATDAQVQALRAALGRLEAINASPQSTHSLLDAKNDFYKILLEGCDNTVVGSMLTLLNNRVTILRRVSLSAKDRLPKTIKELSEIVAAIESRNAKLARKLCAEHVAKAAAVAMKNLGEPAGGQAQ</sequence>
<gene>
    <name evidence="5" type="ORF">SAMN04488135_12158</name>
</gene>
<protein>
    <submittedName>
        <fullName evidence="5">Transcriptional regulator, GntR family</fullName>
    </submittedName>
</protein>
<dbReference type="Gene3D" id="1.10.10.10">
    <property type="entry name" value="Winged helix-like DNA-binding domain superfamily/Winged helix DNA-binding domain"/>
    <property type="match status" value="1"/>
</dbReference>
<dbReference type="PANTHER" id="PTHR43537">
    <property type="entry name" value="TRANSCRIPTIONAL REGULATOR, GNTR FAMILY"/>
    <property type="match status" value="1"/>
</dbReference>
<dbReference type="PROSITE" id="PS50949">
    <property type="entry name" value="HTH_GNTR"/>
    <property type="match status" value="1"/>
</dbReference>
<dbReference type="AlphaFoldDB" id="A0A1M6A9G7"/>
<dbReference type="InterPro" id="IPR000524">
    <property type="entry name" value="Tscrpt_reg_HTH_GntR"/>
</dbReference>
<dbReference type="GO" id="GO:0003677">
    <property type="term" value="F:DNA binding"/>
    <property type="evidence" value="ECO:0007669"/>
    <property type="project" value="UniProtKB-KW"/>
</dbReference>
<dbReference type="SMART" id="SM00345">
    <property type="entry name" value="HTH_GNTR"/>
    <property type="match status" value="1"/>
</dbReference>
<organism evidence="5 6">
    <name type="scientific">Pollutimonas bauzanensis</name>
    <dbReference type="NCBI Taxonomy" id="658167"/>
    <lineage>
        <taxon>Bacteria</taxon>
        <taxon>Pseudomonadati</taxon>
        <taxon>Pseudomonadota</taxon>
        <taxon>Betaproteobacteria</taxon>
        <taxon>Burkholderiales</taxon>
        <taxon>Alcaligenaceae</taxon>
        <taxon>Pollutimonas</taxon>
    </lineage>
</organism>
<dbReference type="PANTHER" id="PTHR43537:SF24">
    <property type="entry name" value="GLUCONATE OPERON TRANSCRIPTIONAL REPRESSOR"/>
    <property type="match status" value="1"/>
</dbReference>
<dbReference type="SMART" id="SM00895">
    <property type="entry name" value="FCD"/>
    <property type="match status" value="1"/>
</dbReference>
<name>A0A1M6A9G7_9BURK</name>
<evidence type="ECO:0000256" key="3">
    <source>
        <dbReference type="ARBA" id="ARBA00023163"/>
    </source>
</evidence>
<keyword evidence="3" id="KW-0804">Transcription</keyword>